<dbReference type="PATRIC" id="fig|134601.6.peg.561"/>
<dbReference type="InterPro" id="IPR029069">
    <property type="entry name" value="HotDog_dom_sf"/>
</dbReference>
<evidence type="ECO:0000313" key="4">
    <source>
        <dbReference type="Proteomes" id="UP000062255"/>
    </source>
</evidence>
<reference evidence="3 4" key="1">
    <citation type="submission" date="2015-07" db="EMBL/GenBank/DDBJ databases">
        <title>Complete genome sequence of Mycobacterium goodii X7B, a facultative thermophilic biodesulfurizing bacterium.</title>
        <authorList>
            <person name="Yu B."/>
            <person name="Li F."/>
            <person name="Xu P."/>
        </authorList>
    </citation>
    <scope>NUCLEOTIDE SEQUENCE [LARGE SCALE GENOMIC DNA]</scope>
    <source>
        <strain evidence="3 4">X7B</strain>
    </source>
</reference>
<gene>
    <name evidence="3" type="ORF">AFA91_02710</name>
</gene>
<dbReference type="Gene3D" id="2.40.160.210">
    <property type="entry name" value="Acyl-CoA thioesterase, double hotdog domain"/>
    <property type="match status" value="1"/>
</dbReference>
<dbReference type="SUPFAM" id="SSF54637">
    <property type="entry name" value="Thioesterase/thiol ester dehydrase-isomerase"/>
    <property type="match status" value="2"/>
</dbReference>
<evidence type="ECO:0000259" key="1">
    <source>
        <dbReference type="Pfam" id="PF13622"/>
    </source>
</evidence>
<feature type="domain" description="Acyl-CoA thioesterase-like N-terminal HotDog" evidence="1">
    <location>
        <begin position="25"/>
        <end position="106"/>
    </location>
</feature>
<proteinExistence type="predicted"/>
<organism evidence="3 4">
    <name type="scientific">Mycolicibacterium goodii</name>
    <name type="common">Mycobacterium goodii</name>
    <dbReference type="NCBI Taxonomy" id="134601"/>
    <lineage>
        <taxon>Bacteria</taxon>
        <taxon>Bacillati</taxon>
        <taxon>Actinomycetota</taxon>
        <taxon>Actinomycetes</taxon>
        <taxon>Mycobacteriales</taxon>
        <taxon>Mycobacteriaceae</taxon>
        <taxon>Mycolicibacterium</taxon>
    </lineage>
</organism>
<dbReference type="RefSeq" id="WP_049743375.1">
    <property type="nucleotide sequence ID" value="NZ_CP012150.1"/>
</dbReference>
<sequence length="264" mass="28792">MSVFDKAIDLHPIGDGRFRGATVQEWANMVGPFGGITAAVLVRAIQLHPQCHGQPIALTVNYVAPIADGDFDVETRHVRTNRSNQHWIIEQSQGGEVKTTATAVFGVRRDTWADAEATPPAAPDPNGLEQAASPLTWFTNYDIRYVDGAAPAMDGTESASSTTTLWVRSNPPRPLDHAALTAVSDVFFPRVFLRRGQFIPAGTVTLAVYFHAGDEQITAAGDDFILGTARAHQFTRGYFDQSAHLWSRAGIPLVTSHQYVYFKG</sequence>
<evidence type="ECO:0000259" key="2">
    <source>
        <dbReference type="Pfam" id="PF20789"/>
    </source>
</evidence>
<name>A0A0K0X0U7_MYCGD</name>
<dbReference type="OrthoDB" id="4370297at2"/>
<dbReference type="EMBL" id="CP012150">
    <property type="protein sequence ID" value="AKS30962.1"/>
    <property type="molecule type" value="Genomic_DNA"/>
</dbReference>
<dbReference type="InterPro" id="IPR042171">
    <property type="entry name" value="Acyl-CoA_hotdog"/>
</dbReference>
<dbReference type="STRING" id="134601.AFA91_02710"/>
<evidence type="ECO:0000313" key="3">
    <source>
        <dbReference type="EMBL" id="AKS30962.1"/>
    </source>
</evidence>
<dbReference type="AlphaFoldDB" id="A0A0K0X0U7"/>
<accession>A0A0K0X0U7</accession>
<dbReference type="KEGG" id="mgo:AFA91_02710"/>
<feature type="domain" description="Acyl-CoA thioesterase-like C-terminal" evidence="2">
    <location>
        <begin position="120"/>
        <end position="261"/>
    </location>
</feature>
<dbReference type="InterPro" id="IPR049449">
    <property type="entry name" value="TesB_ACOT8-like_N"/>
</dbReference>
<dbReference type="InterPro" id="IPR049450">
    <property type="entry name" value="ACOT8-like_C"/>
</dbReference>
<dbReference type="InterPro" id="IPR052389">
    <property type="entry name" value="Sec_Metab_Biosynth-Assoc"/>
</dbReference>
<protein>
    <submittedName>
        <fullName evidence="3">Acyl-CoA thioesterase</fullName>
    </submittedName>
</protein>
<dbReference type="PANTHER" id="PTHR38110">
    <property type="entry name" value="CHROMOSOME 23, WHOLE GENOME SHOTGUN SEQUENCE"/>
    <property type="match status" value="1"/>
</dbReference>
<dbReference type="Pfam" id="PF13622">
    <property type="entry name" value="4HBT_3"/>
    <property type="match status" value="1"/>
</dbReference>
<dbReference type="Proteomes" id="UP000062255">
    <property type="component" value="Chromosome"/>
</dbReference>
<dbReference type="Pfam" id="PF20789">
    <property type="entry name" value="4HBT_3C"/>
    <property type="match status" value="1"/>
</dbReference>
<dbReference type="PANTHER" id="PTHR38110:SF1">
    <property type="entry name" value="THIOESTERASE DOMAIN-CONTAINING PROTEIN"/>
    <property type="match status" value="1"/>
</dbReference>